<dbReference type="PANTHER" id="PTHR47053">
    <property type="entry name" value="MUREIN DD-ENDOPEPTIDASE MEPH-RELATED"/>
    <property type="match status" value="1"/>
</dbReference>
<dbReference type="GO" id="GO:0006508">
    <property type="term" value="P:proteolysis"/>
    <property type="evidence" value="ECO:0007669"/>
    <property type="project" value="UniProtKB-KW"/>
</dbReference>
<dbReference type="InterPro" id="IPR000064">
    <property type="entry name" value="NLP_P60_dom"/>
</dbReference>
<proteinExistence type="inferred from homology"/>
<name>A0A292YI39_9BACL</name>
<evidence type="ECO:0000256" key="1">
    <source>
        <dbReference type="ARBA" id="ARBA00007074"/>
    </source>
</evidence>
<accession>A0A292YI39</accession>
<dbReference type="Gene3D" id="3.90.1720.10">
    <property type="entry name" value="endopeptidase domain like (from Nostoc punctiforme)"/>
    <property type="match status" value="1"/>
</dbReference>
<dbReference type="AlphaFoldDB" id="A0A292YI39"/>
<dbReference type="InterPro" id="IPR051202">
    <property type="entry name" value="Peptidase_C40"/>
</dbReference>
<keyword evidence="2" id="KW-0645">Protease</keyword>
<dbReference type="InterPro" id="IPR012854">
    <property type="entry name" value="Cu_amine_oxidase-like_N"/>
</dbReference>
<organism evidence="7 8">
    <name type="scientific">Effusibacillus lacus</name>
    <dbReference type="NCBI Taxonomy" id="1348429"/>
    <lineage>
        <taxon>Bacteria</taxon>
        <taxon>Bacillati</taxon>
        <taxon>Bacillota</taxon>
        <taxon>Bacilli</taxon>
        <taxon>Bacillales</taxon>
        <taxon>Alicyclobacillaceae</taxon>
        <taxon>Effusibacillus</taxon>
    </lineage>
</organism>
<gene>
    <name evidence="7" type="ORF">EFBL_0120</name>
</gene>
<reference evidence="8" key="1">
    <citation type="submission" date="2017-07" db="EMBL/GenBank/DDBJ databases">
        <title>Draft genome sequence of Effusibacillus lacus strain skLN1.</title>
        <authorList>
            <person name="Watanabe M."/>
            <person name="Kojima H."/>
            <person name="Fukui M."/>
        </authorList>
    </citation>
    <scope>NUCLEOTIDE SEQUENCE [LARGE SCALE GENOMIC DNA]</scope>
    <source>
        <strain evidence="8">skLN1</strain>
    </source>
</reference>
<keyword evidence="5" id="KW-0732">Signal</keyword>
<keyword evidence="8" id="KW-1185">Reference proteome</keyword>
<comment type="similarity">
    <text evidence="1">Belongs to the peptidase C40 family.</text>
</comment>
<dbReference type="SUPFAM" id="SSF54001">
    <property type="entry name" value="Cysteine proteinases"/>
    <property type="match status" value="1"/>
</dbReference>
<dbReference type="RefSeq" id="WP_231705625.1">
    <property type="nucleotide sequence ID" value="NZ_BDUF01000003.1"/>
</dbReference>
<dbReference type="PROSITE" id="PS51935">
    <property type="entry name" value="NLPC_P60"/>
    <property type="match status" value="1"/>
</dbReference>
<dbReference type="InterPro" id="IPR038765">
    <property type="entry name" value="Papain-like_cys_pep_sf"/>
</dbReference>
<evidence type="ECO:0000256" key="3">
    <source>
        <dbReference type="ARBA" id="ARBA00022801"/>
    </source>
</evidence>
<keyword evidence="3 7" id="KW-0378">Hydrolase</keyword>
<dbReference type="InterPro" id="IPR036582">
    <property type="entry name" value="Mao_N_sf"/>
</dbReference>
<dbReference type="Proteomes" id="UP000217785">
    <property type="component" value="Unassembled WGS sequence"/>
</dbReference>
<feature type="domain" description="NlpC/P60" evidence="6">
    <location>
        <begin position="177"/>
        <end position="295"/>
    </location>
</feature>
<dbReference type="Pfam" id="PF07833">
    <property type="entry name" value="Cu_amine_oxidN1"/>
    <property type="match status" value="1"/>
</dbReference>
<dbReference type="SUPFAM" id="SSF55383">
    <property type="entry name" value="Copper amine oxidase, domain N"/>
    <property type="match status" value="1"/>
</dbReference>
<evidence type="ECO:0000259" key="6">
    <source>
        <dbReference type="PROSITE" id="PS51935"/>
    </source>
</evidence>
<evidence type="ECO:0000256" key="4">
    <source>
        <dbReference type="ARBA" id="ARBA00022807"/>
    </source>
</evidence>
<dbReference type="GO" id="GO:0008234">
    <property type="term" value="F:cysteine-type peptidase activity"/>
    <property type="evidence" value="ECO:0007669"/>
    <property type="project" value="UniProtKB-KW"/>
</dbReference>
<evidence type="ECO:0000313" key="8">
    <source>
        <dbReference type="Proteomes" id="UP000217785"/>
    </source>
</evidence>
<feature type="chain" id="PRO_5011973978" evidence="5">
    <location>
        <begin position="27"/>
        <end position="295"/>
    </location>
</feature>
<comment type="caution">
    <text evidence="7">The sequence shown here is derived from an EMBL/GenBank/DDBJ whole genome shotgun (WGS) entry which is preliminary data.</text>
</comment>
<evidence type="ECO:0000313" key="7">
    <source>
        <dbReference type="EMBL" id="GAX88511.1"/>
    </source>
</evidence>
<evidence type="ECO:0000256" key="5">
    <source>
        <dbReference type="SAM" id="SignalP"/>
    </source>
</evidence>
<sequence>MNASLKILTIAGTVSALTFLSSSAEAAGSTSSQPDYNVHIQVDDQLVQFPDAQPFIDEHQRTQVPVRFISEKLGYKVDWVEEGEEIKVTLKNNDMEVVLRTGDDRAKVNGKTVRLDTDAVLLQNRTYVPLRFVSETAGMKVNWDSNTATALIITGKQGNTPIAPVLASRSGFQTKQTAAVSSVVDIAKKYVGVPYAWGGTSPKGFDCSGFVNYVFAQNGVQLPRTAAEIYKLGTPVTELQPGDLVFHTTYAPGASHVGIYVGDNQFISATSSSGVKIVPLNNPYWGPRYIGAKRL</sequence>
<feature type="signal peptide" evidence="5">
    <location>
        <begin position="1"/>
        <end position="26"/>
    </location>
</feature>
<dbReference type="PANTHER" id="PTHR47053:SF1">
    <property type="entry name" value="MUREIN DD-ENDOPEPTIDASE MEPH-RELATED"/>
    <property type="match status" value="1"/>
</dbReference>
<dbReference type="EMBL" id="BDUF01000003">
    <property type="protein sequence ID" value="GAX88511.1"/>
    <property type="molecule type" value="Genomic_DNA"/>
</dbReference>
<protein>
    <submittedName>
        <fullName evidence="7">Hydrolase</fullName>
    </submittedName>
</protein>
<dbReference type="Pfam" id="PF00877">
    <property type="entry name" value="NLPC_P60"/>
    <property type="match status" value="1"/>
</dbReference>
<dbReference type="Gene3D" id="3.30.457.10">
    <property type="entry name" value="Copper amine oxidase-like, N-terminal domain"/>
    <property type="match status" value="1"/>
</dbReference>
<keyword evidence="4" id="KW-0788">Thiol protease</keyword>
<evidence type="ECO:0000256" key="2">
    <source>
        <dbReference type="ARBA" id="ARBA00022670"/>
    </source>
</evidence>